<proteinExistence type="predicted"/>
<feature type="signal peptide" evidence="2">
    <location>
        <begin position="1"/>
        <end position="32"/>
    </location>
</feature>
<dbReference type="EMBL" id="CP001736">
    <property type="protein sequence ID" value="ADB32854.1"/>
    <property type="molecule type" value="Genomic_DNA"/>
</dbReference>
<dbReference type="RefSeq" id="WP_012921410.1">
    <property type="nucleotide sequence ID" value="NC_013729.1"/>
</dbReference>
<name>D2PPT0_KRIFD</name>
<feature type="region of interest" description="Disordered" evidence="1">
    <location>
        <begin position="254"/>
        <end position="299"/>
    </location>
</feature>
<dbReference type="HOGENOM" id="CLU_929955_0_0_11"/>
<evidence type="ECO:0000256" key="2">
    <source>
        <dbReference type="SAM" id="SignalP"/>
    </source>
</evidence>
<sequence>MRRHLVPTALTATAVTGLVTLTLVAGAPTGNAADRPSSAYAIGADGQVPVQKTPYVESRDGRQRSSSALELPKNALVSARAATVTAGNDKAAVELLDVTVGRGALSTVKLPPELKKSCASLPAQGAGDLPVPDLPLPDLGLPLPGLSTGDLPVKNLPALCDLLLTPPASLLGIDSINVWCAGDRGGVDLGSLTLLGQRIQVPTTEQGATIPAAPLATITVNDQAERSDGSFTVTGLTINLGDGAQVIRLASATCAKPAARPTPTPEPTDPPRPTMPPETEHPPAAPVPSPIKTHHPVTG</sequence>
<feature type="compositionally biased region" description="Pro residues" evidence="1">
    <location>
        <begin position="260"/>
        <end position="276"/>
    </location>
</feature>
<organism evidence="3 4">
    <name type="scientific">Kribbella flavida (strain DSM 17836 / JCM 10339 / NBRC 14399)</name>
    <dbReference type="NCBI Taxonomy" id="479435"/>
    <lineage>
        <taxon>Bacteria</taxon>
        <taxon>Bacillati</taxon>
        <taxon>Actinomycetota</taxon>
        <taxon>Actinomycetes</taxon>
        <taxon>Propionibacteriales</taxon>
        <taxon>Kribbellaceae</taxon>
        <taxon>Kribbella</taxon>
    </lineage>
</organism>
<protein>
    <recommendedName>
        <fullName evidence="5">Secreted protein</fullName>
    </recommendedName>
</protein>
<reference evidence="4" key="1">
    <citation type="submission" date="2009-09" db="EMBL/GenBank/DDBJ databases">
        <title>The complete genome of Kribbella flavida DSM 17836.</title>
        <authorList>
            <consortium name="US DOE Joint Genome Institute (JGI-PGF)"/>
            <person name="Lucas S."/>
            <person name="Copeland A."/>
            <person name="Lapidus A."/>
            <person name="Glavina del Rio T."/>
            <person name="Dalin E."/>
            <person name="Tice H."/>
            <person name="Bruce D."/>
            <person name="Goodwin L."/>
            <person name="Pitluck S."/>
            <person name="Kyrpides N."/>
            <person name="Mavromatis K."/>
            <person name="Ivanova N."/>
            <person name="Saunders E."/>
            <person name="Brettin T."/>
            <person name="Detter J.C."/>
            <person name="Han C."/>
            <person name="Larimer F."/>
            <person name="Land M."/>
            <person name="Hauser L."/>
            <person name="Markowitz V."/>
            <person name="Cheng J.-F."/>
            <person name="Hugenholtz P."/>
            <person name="Woyke T."/>
            <person name="Wu D."/>
            <person name="Pukall R."/>
            <person name="Klenk H.-P."/>
            <person name="Eisen J.A."/>
        </authorList>
    </citation>
    <scope>NUCLEOTIDE SEQUENCE [LARGE SCALE GENOMIC DNA]</scope>
    <source>
        <strain evidence="4">DSM 17836 / JCM 10339 / NBRC 14399</strain>
    </source>
</reference>
<accession>D2PPT0</accession>
<dbReference type="eggNOG" id="ENOG50301GT">
    <property type="taxonomic scope" value="Bacteria"/>
</dbReference>
<evidence type="ECO:0000313" key="3">
    <source>
        <dbReference type="EMBL" id="ADB32854.1"/>
    </source>
</evidence>
<dbReference type="AlphaFoldDB" id="D2PPT0"/>
<evidence type="ECO:0000256" key="1">
    <source>
        <dbReference type="SAM" id="MobiDB-lite"/>
    </source>
</evidence>
<dbReference type="Proteomes" id="UP000007967">
    <property type="component" value="Chromosome"/>
</dbReference>
<gene>
    <name evidence="3" type="ordered locus">Kfla_3801</name>
</gene>
<reference evidence="3 4" key="2">
    <citation type="journal article" date="2010" name="Stand. Genomic Sci.">
        <title>Complete genome sequence of Kribbella flavida type strain (IFO 14399).</title>
        <authorList>
            <person name="Pukall R."/>
            <person name="Lapidus A."/>
            <person name="Glavina Del Rio T."/>
            <person name="Copeland A."/>
            <person name="Tice H."/>
            <person name="Cheng J.-F."/>
            <person name="Lucas S."/>
            <person name="Chen F."/>
            <person name="Nolan M."/>
            <person name="LaButti K."/>
            <person name="Pati A."/>
            <person name="Ivanova N."/>
            <person name="Mavrommatis K."/>
            <person name="Mikhailova N."/>
            <person name="Pitluck S."/>
            <person name="Bruce D."/>
            <person name="Goodwin L."/>
            <person name="Land M."/>
            <person name="Hauser L."/>
            <person name="Chang Y.-J."/>
            <person name="Jeffries C.D."/>
            <person name="Chen A."/>
            <person name="Palaniappan K."/>
            <person name="Chain P."/>
            <person name="Rohde M."/>
            <person name="Goeker M."/>
            <person name="Bristow J."/>
            <person name="Eisen J.A."/>
            <person name="Markowitz V."/>
            <person name="Hugenholtz P."/>
            <person name="Kyrpides N.C."/>
            <person name="Klenk H.-P."/>
            <person name="Brettin T."/>
        </authorList>
    </citation>
    <scope>NUCLEOTIDE SEQUENCE [LARGE SCALE GENOMIC DNA]</scope>
    <source>
        <strain evidence="4">DSM 17836 / JCM 10339 / NBRC 14399</strain>
    </source>
</reference>
<dbReference type="STRING" id="479435.Kfla_3801"/>
<dbReference type="KEGG" id="kfl:Kfla_3801"/>
<dbReference type="OrthoDB" id="3826741at2"/>
<keyword evidence="4" id="KW-1185">Reference proteome</keyword>
<feature type="chain" id="PRO_5003033213" description="Secreted protein" evidence="2">
    <location>
        <begin position="33"/>
        <end position="299"/>
    </location>
</feature>
<evidence type="ECO:0000313" key="4">
    <source>
        <dbReference type="Proteomes" id="UP000007967"/>
    </source>
</evidence>
<keyword evidence="2" id="KW-0732">Signal</keyword>
<evidence type="ECO:0008006" key="5">
    <source>
        <dbReference type="Google" id="ProtNLM"/>
    </source>
</evidence>